<dbReference type="InterPro" id="IPR001123">
    <property type="entry name" value="LeuE-type"/>
</dbReference>
<feature type="transmembrane region" description="Helical" evidence="6">
    <location>
        <begin position="190"/>
        <end position="208"/>
    </location>
</feature>
<comment type="subcellular location">
    <subcellularLocation>
        <location evidence="1">Cell membrane</location>
        <topology evidence="1">Multi-pass membrane protein</topology>
    </subcellularLocation>
</comment>
<accession>A0A378TD89</accession>
<keyword evidence="5 6" id="KW-0472">Membrane</keyword>
<dbReference type="RefSeq" id="WP_197746421.1">
    <property type="nucleotide sequence ID" value="NZ_AP022600.1"/>
</dbReference>
<keyword evidence="8" id="KW-1185">Reference proteome</keyword>
<dbReference type="GO" id="GO:0015171">
    <property type="term" value="F:amino acid transmembrane transporter activity"/>
    <property type="evidence" value="ECO:0007669"/>
    <property type="project" value="TreeGrafter"/>
</dbReference>
<keyword evidence="3 6" id="KW-0812">Transmembrane</keyword>
<keyword evidence="4 6" id="KW-1133">Transmembrane helix</keyword>
<feature type="transmembrane region" description="Helical" evidence="6">
    <location>
        <begin position="77"/>
        <end position="95"/>
    </location>
</feature>
<evidence type="ECO:0000256" key="6">
    <source>
        <dbReference type="SAM" id="Phobius"/>
    </source>
</evidence>
<evidence type="ECO:0000256" key="5">
    <source>
        <dbReference type="ARBA" id="ARBA00023136"/>
    </source>
</evidence>
<gene>
    <name evidence="7" type="primary">rhtC</name>
    <name evidence="7" type="ORF">NCTC10821_01946</name>
</gene>
<dbReference type="Pfam" id="PF01810">
    <property type="entry name" value="LysE"/>
    <property type="match status" value="1"/>
</dbReference>
<name>A0A378TD89_9MYCO</name>
<evidence type="ECO:0000256" key="3">
    <source>
        <dbReference type="ARBA" id="ARBA00022692"/>
    </source>
</evidence>
<organism evidence="7 8">
    <name type="scientific">Mycolicibacterium tokaiense</name>
    <dbReference type="NCBI Taxonomy" id="39695"/>
    <lineage>
        <taxon>Bacteria</taxon>
        <taxon>Bacillati</taxon>
        <taxon>Actinomycetota</taxon>
        <taxon>Actinomycetes</taxon>
        <taxon>Mycobacteriales</taxon>
        <taxon>Mycobacteriaceae</taxon>
        <taxon>Mycolicibacterium</taxon>
    </lineage>
</organism>
<proteinExistence type="predicted"/>
<dbReference type="PANTHER" id="PTHR30086:SF19">
    <property type="entry name" value="THREONINE EFFLUX PROTEIN"/>
    <property type="match status" value="1"/>
</dbReference>
<evidence type="ECO:0000313" key="8">
    <source>
        <dbReference type="Proteomes" id="UP000254978"/>
    </source>
</evidence>
<dbReference type="GO" id="GO:0005886">
    <property type="term" value="C:plasma membrane"/>
    <property type="evidence" value="ECO:0007669"/>
    <property type="project" value="UniProtKB-SubCell"/>
</dbReference>
<feature type="transmembrane region" description="Helical" evidence="6">
    <location>
        <begin position="50"/>
        <end position="70"/>
    </location>
</feature>
<keyword evidence="2" id="KW-1003">Cell membrane</keyword>
<evidence type="ECO:0000256" key="2">
    <source>
        <dbReference type="ARBA" id="ARBA00022475"/>
    </source>
</evidence>
<evidence type="ECO:0000256" key="4">
    <source>
        <dbReference type="ARBA" id="ARBA00022989"/>
    </source>
</evidence>
<dbReference type="AlphaFoldDB" id="A0A378TD89"/>
<protein>
    <submittedName>
        <fullName evidence="7">Putative threonine efflux protein</fullName>
    </submittedName>
</protein>
<feature type="transmembrane region" description="Helical" evidence="6">
    <location>
        <begin position="150"/>
        <end position="170"/>
    </location>
</feature>
<evidence type="ECO:0000256" key="1">
    <source>
        <dbReference type="ARBA" id="ARBA00004651"/>
    </source>
</evidence>
<reference evidence="7 8" key="1">
    <citation type="submission" date="2018-06" db="EMBL/GenBank/DDBJ databases">
        <authorList>
            <consortium name="Pathogen Informatics"/>
            <person name="Doyle S."/>
        </authorList>
    </citation>
    <scope>NUCLEOTIDE SEQUENCE [LARGE SCALE GENOMIC DNA]</scope>
    <source>
        <strain evidence="7 8">NCTC10821</strain>
    </source>
</reference>
<sequence>MTFQPTPLEAVALFTIVLAIGLGAMSPGPSFVMVARTALAATPAHGRLAALGIGAASLIFSVAAVTGLGVVFLAAEWLFVAVKVAGGAFLVYLGIQMWRSRGSHAEIEAERTGGGSRTFLTALLTQMSNPKAIVVYASVFASALPTNPSLWLMVAIPVSVAAVETLWYLIVATVLSRQSAQQTYRRWSRAIDRTAGSILGGLGAWFAVDGVRTALR</sequence>
<dbReference type="EMBL" id="UGQT01000001">
    <property type="protein sequence ID" value="STZ58434.1"/>
    <property type="molecule type" value="Genomic_DNA"/>
</dbReference>
<dbReference type="PANTHER" id="PTHR30086">
    <property type="entry name" value="ARGININE EXPORTER PROTEIN ARGO"/>
    <property type="match status" value="1"/>
</dbReference>
<evidence type="ECO:0000313" key="7">
    <source>
        <dbReference type="EMBL" id="STZ58434.1"/>
    </source>
</evidence>
<dbReference type="Proteomes" id="UP000254978">
    <property type="component" value="Unassembled WGS sequence"/>
</dbReference>